<dbReference type="Pfam" id="PF03798">
    <property type="entry name" value="TRAM_LAG1_CLN8"/>
    <property type="match status" value="1"/>
</dbReference>
<evidence type="ECO:0000259" key="7">
    <source>
        <dbReference type="PROSITE" id="PS50922"/>
    </source>
</evidence>
<dbReference type="EMBL" id="CAJOBB010000379">
    <property type="protein sequence ID" value="CAF3666047.1"/>
    <property type="molecule type" value="Genomic_DNA"/>
</dbReference>
<feature type="transmembrane region" description="Helical" evidence="6">
    <location>
        <begin position="140"/>
        <end position="159"/>
    </location>
</feature>
<dbReference type="PROSITE" id="PS50922">
    <property type="entry name" value="TLC"/>
    <property type="match status" value="1"/>
</dbReference>
<feature type="transmembrane region" description="Helical" evidence="6">
    <location>
        <begin position="20"/>
        <end position="37"/>
    </location>
</feature>
<dbReference type="GO" id="GO:0097035">
    <property type="term" value="P:regulation of membrane lipid distribution"/>
    <property type="evidence" value="ECO:0007669"/>
    <property type="project" value="TreeGrafter"/>
</dbReference>
<dbReference type="AlphaFoldDB" id="A0A814RQ66"/>
<evidence type="ECO:0000313" key="10">
    <source>
        <dbReference type="Proteomes" id="UP000663860"/>
    </source>
</evidence>
<evidence type="ECO:0000256" key="4">
    <source>
        <dbReference type="ARBA" id="ARBA00023136"/>
    </source>
</evidence>
<evidence type="ECO:0000256" key="1">
    <source>
        <dbReference type="ARBA" id="ARBA00004141"/>
    </source>
</evidence>
<accession>A0A814RQ66</accession>
<dbReference type="GO" id="GO:0007009">
    <property type="term" value="P:plasma membrane organization"/>
    <property type="evidence" value="ECO:0007669"/>
    <property type="project" value="TreeGrafter"/>
</dbReference>
<protein>
    <recommendedName>
        <fullName evidence="7">TLC domain-containing protein</fullName>
    </recommendedName>
</protein>
<feature type="transmembrane region" description="Helical" evidence="6">
    <location>
        <begin position="58"/>
        <end position="76"/>
    </location>
</feature>
<feature type="domain" description="TLC" evidence="7">
    <location>
        <begin position="46"/>
        <end position="247"/>
    </location>
</feature>
<dbReference type="Proteomes" id="UP000663868">
    <property type="component" value="Unassembled WGS sequence"/>
</dbReference>
<dbReference type="SMART" id="SM00724">
    <property type="entry name" value="TLC"/>
    <property type="match status" value="1"/>
</dbReference>
<keyword evidence="3 6" id="KW-1133">Transmembrane helix</keyword>
<evidence type="ECO:0000256" key="5">
    <source>
        <dbReference type="PROSITE-ProRule" id="PRU00205"/>
    </source>
</evidence>
<keyword evidence="4 5" id="KW-0472">Membrane</keyword>
<reference evidence="8" key="1">
    <citation type="submission" date="2021-02" db="EMBL/GenBank/DDBJ databases">
        <authorList>
            <person name="Nowell W R."/>
        </authorList>
    </citation>
    <scope>NUCLEOTIDE SEQUENCE</scope>
</reference>
<gene>
    <name evidence="8" type="ORF">IZO911_LOCUS24905</name>
    <name evidence="9" type="ORF">KXQ929_LOCUS8643</name>
</gene>
<evidence type="ECO:0000256" key="2">
    <source>
        <dbReference type="ARBA" id="ARBA00022692"/>
    </source>
</evidence>
<dbReference type="InterPro" id="IPR006634">
    <property type="entry name" value="TLC-dom"/>
</dbReference>
<evidence type="ECO:0000256" key="6">
    <source>
        <dbReference type="SAM" id="Phobius"/>
    </source>
</evidence>
<organism evidence="8 10">
    <name type="scientific">Adineta steineri</name>
    <dbReference type="NCBI Taxonomy" id="433720"/>
    <lineage>
        <taxon>Eukaryota</taxon>
        <taxon>Metazoa</taxon>
        <taxon>Spiralia</taxon>
        <taxon>Gnathifera</taxon>
        <taxon>Rotifera</taxon>
        <taxon>Eurotatoria</taxon>
        <taxon>Bdelloidea</taxon>
        <taxon>Adinetida</taxon>
        <taxon>Adinetidae</taxon>
        <taxon>Adineta</taxon>
    </lineage>
</organism>
<comment type="caution">
    <text evidence="8">The sequence shown here is derived from an EMBL/GenBank/DDBJ whole genome shotgun (WGS) entry which is preliminary data.</text>
</comment>
<dbReference type="InterPro" id="IPR050846">
    <property type="entry name" value="TLCD"/>
</dbReference>
<evidence type="ECO:0000313" key="9">
    <source>
        <dbReference type="EMBL" id="CAF3666047.1"/>
    </source>
</evidence>
<feature type="transmembrane region" description="Helical" evidence="6">
    <location>
        <begin position="180"/>
        <end position="206"/>
    </location>
</feature>
<dbReference type="EMBL" id="CAJNOE010000305">
    <property type="protein sequence ID" value="CAF1135091.1"/>
    <property type="molecule type" value="Genomic_DNA"/>
</dbReference>
<proteinExistence type="predicted"/>
<feature type="transmembrane region" description="Helical" evidence="6">
    <location>
        <begin position="218"/>
        <end position="239"/>
    </location>
</feature>
<dbReference type="Proteomes" id="UP000663860">
    <property type="component" value="Unassembled WGS sequence"/>
</dbReference>
<feature type="transmembrane region" description="Helical" evidence="6">
    <location>
        <begin position="113"/>
        <end position="134"/>
    </location>
</feature>
<evidence type="ECO:0000313" key="8">
    <source>
        <dbReference type="EMBL" id="CAF1135091.1"/>
    </source>
</evidence>
<dbReference type="GO" id="GO:0055091">
    <property type="term" value="P:phospholipid homeostasis"/>
    <property type="evidence" value="ECO:0007669"/>
    <property type="project" value="TreeGrafter"/>
</dbReference>
<dbReference type="PANTHER" id="PTHR13439:SF4">
    <property type="entry name" value="TLC DOMAIN-CONTAINING PROTEIN"/>
    <property type="match status" value="1"/>
</dbReference>
<name>A0A814RQ66_9BILA</name>
<feature type="transmembrane region" description="Helical" evidence="6">
    <location>
        <begin position="88"/>
        <end position="106"/>
    </location>
</feature>
<dbReference type="GO" id="GO:0005886">
    <property type="term" value="C:plasma membrane"/>
    <property type="evidence" value="ECO:0007669"/>
    <property type="project" value="TreeGrafter"/>
</dbReference>
<keyword evidence="2 5" id="KW-0812">Transmembrane</keyword>
<dbReference type="PANTHER" id="PTHR13439">
    <property type="entry name" value="CT120 PROTEIN"/>
    <property type="match status" value="1"/>
</dbReference>
<evidence type="ECO:0000256" key="3">
    <source>
        <dbReference type="ARBA" id="ARBA00022989"/>
    </source>
</evidence>
<dbReference type="GO" id="GO:0071709">
    <property type="term" value="P:membrane assembly"/>
    <property type="evidence" value="ECO:0007669"/>
    <property type="project" value="TreeGrafter"/>
</dbReference>
<sequence>MHTLFYFHESDIYPYQPIQPIWMIIYALLSLGFFYIINHMTKSNLKTNWLKQNTLLSFIHSTICSILILIAVLRAPEMFDDPLSHSNYFNYAVISFSIGYFFWDFFDCLQNSTLSTFPILIHHIIVITFLSQILLRTRNIGYGLYALSLEINSVFLHARRLLRWYSPVSSSIYYKNLLKLFIDTGNYITFIIFRFGVVLIALRALYLQRNRLEPITHLFTVISVCAIGILNIVLFYRLLKNQISQKTKLKDKKLIADQILIIDNDILLPS</sequence>
<comment type="subcellular location">
    <subcellularLocation>
        <location evidence="1">Membrane</location>
        <topology evidence="1">Multi-pass membrane protein</topology>
    </subcellularLocation>
</comment>